<dbReference type="EMBL" id="PIQE01000003">
    <property type="protein sequence ID" value="RUO72267.1"/>
    <property type="molecule type" value="Genomic_DNA"/>
</dbReference>
<sequence>MMLATLVQTTRPAFLLLALSVTALAVALAFSAGASMTWWLVALVALGAVIAHACVNVLNEVDDARSGLDALTERTPFSGGSGALQAQPRALNAAAALGLGLLALVIAIGLYFIYLRGWGLFPLGLLGVVLVVAYTPMLTRLPWLCLIAPGLGFGPLMVLGSYYVLTGSYSGVAFATSFIPFFLVNNLLLLNQFPDAKADVQVGRRHLIIATSPAVALRVFQAFLVAPYVLLVALVGVGVLPLWALLGLVSLVVAIPLYRGVSTLQSPSNIPHALLGQNVVVNLSMPALIAVGLLLA</sequence>
<feature type="transmembrane region" description="Helical" evidence="9">
    <location>
        <begin position="215"/>
        <end position="236"/>
    </location>
</feature>
<feature type="transmembrane region" description="Helical" evidence="9">
    <location>
        <begin position="273"/>
        <end position="295"/>
    </location>
</feature>
<feature type="transmembrane region" description="Helical" evidence="9">
    <location>
        <begin position="144"/>
        <end position="165"/>
    </location>
</feature>
<keyword evidence="6 9" id="KW-0812">Transmembrane</keyword>
<feature type="transmembrane region" description="Helical" evidence="9">
    <location>
        <begin position="39"/>
        <end position="58"/>
    </location>
</feature>
<evidence type="ECO:0000256" key="1">
    <source>
        <dbReference type="ARBA" id="ARBA00004141"/>
    </source>
</evidence>
<keyword evidence="11" id="KW-1185">Reference proteome</keyword>
<dbReference type="GO" id="GO:0016020">
    <property type="term" value="C:membrane"/>
    <property type="evidence" value="ECO:0007669"/>
    <property type="project" value="UniProtKB-SubCell"/>
</dbReference>
<evidence type="ECO:0000256" key="7">
    <source>
        <dbReference type="ARBA" id="ARBA00022989"/>
    </source>
</evidence>
<protein>
    <submittedName>
        <fullName evidence="10">Prenyltransferase</fullName>
    </submittedName>
</protein>
<comment type="subcellular location">
    <subcellularLocation>
        <location evidence="1">Membrane</location>
        <topology evidence="1">Multi-pass membrane protein</topology>
    </subcellularLocation>
</comment>
<keyword evidence="4" id="KW-1003">Cell membrane</keyword>
<comment type="caution">
    <text evidence="10">The sequence shown here is derived from an EMBL/GenBank/DDBJ whole genome shotgun (WGS) entry which is preliminary data.</text>
</comment>
<dbReference type="Pfam" id="PF01040">
    <property type="entry name" value="UbiA"/>
    <property type="match status" value="1"/>
</dbReference>
<evidence type="ECO:0000256" key="5">
    <source>
        <dbReference type="ARBA" id="ARBA00022679"/>
    </source>
</evidence>
<dbReference type="GO" id="GO:0009234">
    <property type="term" value="P:menaquinone biosynthetic process"/>
    <property type="evidence" value="ECO:0007669"/>
    <property type="project" value="UniProtKB-UniPathway"/>
</dbReference>
<dbReference type="PANTHER" id="PTHR13929:SF0">
    <property type="entry name" value="UBIA PRENYLTRANSFERASE DOMAIN-CONTAINING PROTEIN 1"/>
    <property type="match status" value="1"/>
</dbReference>
<dbReference type="Gene3D" id="1.10.357.140">
    <property type="entry name" value="UbiA prenyltransferase"/>
    <property type="match status" value="1"/>
</dbReference>
<evidence type="ECO:0000256" key="6">
    <source>
        <dbReference type="ARBA" id="ARBA00022692"/>
    </source>
</evidence>
<dbReference type="UniPathway" id="UPA00079"/>
<dbReference type="InterPro" id="IPR000537">
    <property type="entry name" value="UbiA_prenyltransferase"/>
</dbReference>
<dbReference type="RefSeq" id="WP_051206896.1">
    <property type="nucleotide sequence ID" value="NZ_PIQE01000003.1"/>
</dbReference>
<organism evidence="10 11">
    <name type="scientific">Pseudidiomarina sediminum</name>
    <dbReference type="NCBI Taxonomy" id="431675"/>
    <lineage>
        <taxon>Bacteria</taxon>
        <taxon>Pseudomonadati</taxon>
        <taxon>Pseudomonadota</taxon>
        <taxon>Gammaproteobacteria</taxon>
        <taxon>Alteromonadales</taxon>
        <taxon>Idiomarinaceae</taxon>
        <taxon>Pseudidiomarina</taxon>
    </lineage>
</organism>
<keyword evidence="3" id="KW-0474">Menaquinone biosynthesis</keyword>
<evidence type="ECO:0000313" key="11">
    <source>
        <dbReference type="Proteomes" id="UP000287022"/>
    </source>
</evidence>
<dbReference type="GO" id="GO:0042371">
    <property type="term" value="P:vitamin K biosynthetic process"/>
    <property type="evidence" value="ECO:0007669"/>
    <property type="project" value="TreeGrafter"/>
</dbReference>
<feature type="transmembrane region" description="Helical" evidence="9">
    <location>
        <begin position="90"/>
        <end position="114"/>
    </location>
</feature>
<proteinExistence type="predicted"/>
<accession>A0A432Z319</accession>
<dbReference type="InterPro" id="IPR044878">
    <property type="entry name" value="UbiA_sf"/>
</dbReference>
<name>A0A432Z319_9GAMM</name>
<gene>
    <name evidence="10" type="ORF">CWI80_10750</name>
</gene>
<evidence type="ECO:0000256" key="9">
    <source>
        <dbReference type="SAM" id="Phobius"/>
    </source>
</evidence>
<evidence type="ECO:0000256" key="4">
    <source>
        <dbReference type="ARBA" id="ARBA00022475"/>
    </source>
</evidence>
<keyword evidence="8 9" id="KW-0472">Membrane</keyword>
<dbReference type="AlphaFoldDB" id="A0A432Z319"/>
<dbReference type="CDD" id="cd13962">
    <property type="entry name" value="PT_UbiA_UBIAD1"/>
    <property type="match status" value="1"/>
</dbReference>
<dbReference type="STRING" id="1122124.GCA_000423165_01769"/>
<feature type="transmembrane region" description="Helical" evidence="9">
    <location>
        <begin position="171"/>
        <end position="194"/>
    </location>
</feature>
<dbReference type="InterPro" id="IPR026046">
    <property type="entry name" value="UBIAD1"/>
</dbReference>
<evidence type="ECO:0000256" key="2">
    <source>
        <dbReference type="ARBA" id="ARBA00004863"/>
    </source>
</evidence>
<evidence type="ECO:0000256" key="8">
    <source>
        <dbReference type="ARBA" id="ARBA00023136"/>
    </source>
</evidence>
<evidence type="ECO:0000313" key="10">
    <source>
        <dbReference type="EMBL" id="RUO72267.1"/>
    </source>
</evidence>
<keyword evidence="7 9" id="KW-1133">Transmembrane helix</keyword>
<dbReference type="Proteomes" id="UP000287022">
    <property type="component" value="Unassembled WGS sequence"/>
</dbReference>
<feature type="transmembrane region" description="Helical" evidence="9">
    <location>
        <begin position="120"/>
        <end position="137"/>
    </location>
</feature>
<keyword evidence="5 10" id="KW-0808">Transferase</keyword>
<reference evidence="11" key="1">
    <citation type="journal article" date="2018" name="Front. Microbiol.">
        <title>Genome-Based Analysis Reveals the Taxonomy and Diversity of the Family Idiomarinaceae.</title>
        <authorList>
            <person name="Liu Y."/>
            <person name="Lai Q."/>
            <person name="Shao Z."/>
        </authorList>
    </citation>
    <scope>NUCLEOTIDE SEQUENCE [LARGE SCALE GENOMIC DNA]</scope>
    <source>
        <strain evidence="11">c121</strain>
    </source>
</reference>
<comment type="pathway">
    <text evidence="2">Quinol/quinone metabolism; menaquinone biosynthesis.</text>
</comment>
<dbReference type="PIRSF" id="PIRSF005355">
    <property type="entry name" value="UBIAD1"/>
    <property type="match status" value="1"/>
</dbReference>
<dbReference type="GO" id="GO:0004659">
    <property type="term" value="F:prenyltransferase activity"/>
    <property type="evidence" value="ECO:0007669"/>
    <property type="project" value="InterPro"/>
</dbReference>
<evidence type="ECO:0000256" key="3">
    <source>
        <dbReference type="ARBA" id="ARBA00022428"/>
    </source>
</evidence>
<dbReference type="PANTHER" id="PTHR13929">
    <property type="entry name" value="1,4-DIHYDROXY-2-NAPHTHOATE OCTAPRENYLTRANSFERASE"/>
    <property type="match status" value="1"/>
</dbReference>